<comment type="cofactor">
    <cofactor evidence="1">
        <name>[4Fe-4S] cluster</name>
        <dbReference type="ChEBI" id="CHEBI:49883"/>
    </cofactor>
</comment>
<dbReference type="CDD" id="cd18788">
    <property type="entry name" value="SF2_C_XPD"/>
    <property type="match status" value="1"/>
</dbReference>
<evidence type="ECO:0000256" key="15">
    <source>
        <dbReference type="ARBA" id="ARBA00023242"/>
    </source>
</evidence>
<dbReference type="SUPFAM" id="SSF52540">
    <property type="entry name" value="P-loop containing nucleoside triphosphate hydrolases"/>
    <property type="match status" value="1"/>
</dbReference>
<feature type="compositionally biased region" description="Acidic residues" evidence="23">
    <location>
        <begin position="135"/>
        <end position="154"/>
    </location>
</feature>
<evidence type="ECO:0000256" key="13">
    <source>
        <dbReference type="ARBA" id="ARBA00023125"/>
    </source>
</evidence>
<keyword evidence="7" id="KW-0547">Nucleotide-binding</keyword>
<keyword evidence="13" id="KW-0238">DNA-binding</keyword>
<dbReference type="PROSITE" id="PS00690">
    <property type="entry name" value="DEAH_ATP_HELICASE"/>
    <property type="match status" value="1"/>
</dbReference>
<dbReference type="GO" id="GO:0051536">
    <property type="term" value="F:iron-sulfur cluster binding"/>
    <property type="evidence" value="ECO:0007669"/>
    <property type="project" value="UniProtKB-KW"/>
</dbReference>
<evidence type="ECO:0000256" key="21">
    <source>
        <dbReference type="ARBA" id="ARBA00045702"/>
    </source>
</evidence>
<dbReference type="PANTHER" id="PTHR11472:SF41">
    <property type="entry name" value="ATP-DEPENDENT DNA HELICASE DDX11-RELATED"/>
    <property type="match status" value="1"/>
</dbReference>
<evidence type="ECO:0000256" key="3">
    <source>
        <dbReference type="ARBA" id="ARBA00008435"/>
    </source>
</evidence>
<dbReference type="InterPro" id="IPR027417">
    <property type="entry name" value="P-loop_NTPase"/>
</dbReference>
<dbReference type="FunFam" id="3.40.50.300:FF:002774">
    <property type="entry name" value="ATP-dependent DNA helicase chl1"/>
    <property type="match status" value="1"/>
</dbReference>
<dbReference type="AlphaFoldDB" id="A0A9P4VMZ6"/>
<feature type="compositionally biased region" description="Basic and acidic residues" evidence="23">
    <location>
        <begin position="107"/>
        <end position="123"/>
    </location>
</feature>
<evidence type="ECO:0000256" key="17">
    <source>
        <dbReference type="ARBA" id="ARBA00029709"/>
    </source>
</evidence>
<dbReference type="SMART" id="SM00491">
    <property type="entry name" value="HELICc2"/>
    <property type="match status" value="1"/>
</dbReference>
<reference evidence="25" key="1">
    <citation type="journal article" date="2020" name="Stud. Mycol.">
        <title>101 Dothideomycetes genomes: a test case for predicting lifestyles and emergence of pathogens.</title>
        <authorList>
            <person name="Haridas S."/>
            <person name="Albert R."/>
            <person name="Binder M."/>
            <person name="Bloem J."/>
            <person name="Labutti K."/>
            <person name="Salamov A."/>
            <person name="Andreopoulos B."/>
            <person name="Baker S."/>
            <person name="Barry K."/>
            <person name="Bills G."/>
            <person name="Bluhm B."/>
            <person name="Cannon C."/>
            <person name="Castanera R."/>
            <person name="Culley D."/>
            <person name="Daum C."/>
            <person name="Ezra D."/>
            <person name="Gonzalez J."/>
            <person name="Henrissat B."/>
            <person name="Kuo A."/>
            <person name="Liang C."/>
            <person name="Lipzen A."/>
            <person name="Lutzoni F."/>
            <person name="Magnuson J."/>
            <person name="Mondo S."/>
            <person name="Nolan M."/>
            <person name="Ohm R."/>
            <person name="Pangilinan J."/>
            <person name="Park H.-J."/>
            <person name="Ramirez L."/>
            <person name="Alfaro M."/>
            <person name="Sun H."/>
            <person name="Tritt A."/>
            <person name="Yoshinaga Y."/>
            <person name="Zwiers L.-H."/>
            <person name="Turgeon B."/>
            <person name="Goodwin S."/>
            <person name="Spatafora J."/>
            <person name="Crous P."/>
            <person name="Grigoriev I."/>
        </authorList>
    </citation>
    <scope>NUCLEOTIDE SEQUENCE</scope>
    <source>
        <strain evidence="25">CBS 101060</strain>
    </source>
</reference>
<keyword evidence="16" id="KW-0131">Cell cycle</keyword>
<dbReference type="GO" id="GO:0006139">
    <property type="term" value="P:nucleobase-containing compound metabolic process"/>
    <property type="evidence" value="ECO:0007669"/>
    <property type="project" value="InterPro"/>
</dbReference>
<keyword evidence="12" id="KW-0411">Iron-sulfur</keyword>
<dbReference type="GO" id="GO:0005634">
    <property type="term" value="C:nucleus"/>
    <property type="evidence" value="ECO:0007669"/>
    <property type="project" value="UniProtKB-SubCell"/>
</dbReference>
<dbReference type="Gene3D" id="3.40.50.300">
    <property type="entry name" value="P-loop containing nucleotide triphosphate hydrolases"/>
    <property type="match status" value="3"/>
</dbReference>
<keyword evidence="6" id="KW-0479">Metal-binding</keyword>
<evidence type="ECO:0000256" key="4">
    <source>
        <dbReference type="ARBA" id="ARBA00016387"/>
    </source>
</evidence>
<keyword evidence="14" id="KW-0413">Isomerase</keyword>
<evidence type="ECO:0000256" key="14">
    <source>
        <dbReference type="ARBA" id="ARBA00023235"/>
    </source>
</evidence>
<comment type="caution">
    <text evidence="25">The sequence shown here is derived from an EMBL/GenBank/DDBJ whole genome shotgun (WGS) entry which is preliminary data.</text>
</comment>
<evidence type="ECO:0000256" key="16">
    <source>
        <dbReference type="ARBA" id="ARBA00023306"/>
    </source>
</evidence>
<feature type="region of interest" description="Disordered" evidence="23">
    <location>
        <begin position="107"/>
        <end position="166"/>
    </location>
</feature>
<proteinExistence type="inferred from homology"/>
<organism evidence="25 26">
    <name type="scientific">Patellaria atrata CBS 101060</name>
    <dbReference type="NCBI Taxonomy" id="1346257"/>
    <lineage>
        <taxon>Eukaryota</taxon>
        <taxon>Fungi</taxon>
        <taxon>Dikarya</taxon>
        <taxon>Ascomycota</taxon>
        <taxon>Pezizomycotina</taxon>
        <taxon>Dothideomycetes</taxon>
        <taxon>Dothideomycetes incertae sedis</taxon>
        <taxon>Patellariales</taxon>
        <taxon>Patellariaceae</taxon>
        <taxon>Patellaria</taxon>
    </lineage>
</organism>
<evidence type="ECO:0000313" key="26">
    <source>
        <dbReference type="Proteomes" id="UP000799429"/>
    </source>
</evidence>
<evidence type="ECO:0000256" key="5">
    <source>
        <dbReference type="ARBA" id="ARBA00017386"/>
    </source>
</evidence>
<comment type="catalytic activity">
    <reaction evidence="22">
        <text>ATP + H2O = ADP + phosphate + H(+)</text>
        <dbReference type="Rhea" id="RHEA:13065"/>
        <dbReference type="ChEBI" id="CHEBI:15377"/>
        <dbReference type="ChEBI" id="CHEBI:15378"/>
        <dbReference type="ChEBI" id="CHEBI:30616"/>
        <dbReference type="ChEBI" id="CHEBI:43474"/>
        <dbReference type="ChEBI" id="CHEBI:456216"/>
        <dbReference type="EC" id="5.6.2.3"/>
    </reaction>
</comment>
<comment type="function">
    <text evidence="21">ATP-dependent DNA helicase important for chromosome transmission and normal cell cycle progression in G(2)/M. May have a role in changing DNA topology to allow the loading of proteins involved in maintaining sister chromatid cohesion in the vicinity of the centromeres. Has a specific role in chromosome segregation during meiosis II.</text>
</comment>
<dbReference type="InterPro" id="IPR002464">
    <property type="entry name" value="DNA/RNA_helicase_DEAH_CS"/>
</dbReference>
<dbReference type="FunFam" id="3.40.50.300:FF:001372">
    <property type="entry name" value="ATP-dependent DNA helicase chl1"/>
    <property type="match status" value="1"/>
</dbReference>
<dbReference type="PANTHER" id="PTHR11472">
    <property type="entry name" value="DNA REPAIR DEAD HELICASE RAD3/XP-D SUBFAMILY MEMBER"/>
    <property type="match status" value="1"/>
</dbReference>
<keyword evidence="10" id="KW-0067">ATP-binding</keyword>
<evidence type="ECO:0000256" key="2">
    <source>
        <dbReference type="ARBA" id="ARBA00004123"/>
    </source>
</evidence>
<keyword evidence="26" id="KW-1185">Reference proteome</keyword>
<evidence type="ECO:0000256" key="1">
    <source>
        <dbReference type="ARBA" id="ARBA00001966"/>
    </source>
</evidence>
<name>A0A9P4VMZ6_9PEZI</name>
<evidence type="ECO:0000256" key="8">
    <source>
        <dbReference type="ARBA" id="ARBA00022801"/>
    </source>
</evidence>
<dbReference type="InterPro" id="IPR045028">
    <property type="entry name" value="DinG/Rad3-like"/>
</dbReference>
<dbReference type="InterPro" id="IPR006555">
    <property type="entry name" value="ATP-dep_Helicase_C"/>
</dbReference>
<evidence type="ECO:0000256" key="9">
    <source>
        <dbReference type="ARBA" id="ARBA00022806"/>
    </source>
</evidence>
<sequence length="865" mass="97167">MVREFYHPYNPYDVQNQFMTAVYECIKDGKVGIFESPTGTGKSLSLICSTLTWLRDHKRQTFEDGISRDLEDNNEPDWIKEHARKERKERALQQRADLEARLEMIRTKERRMTERSKNAELHPKRNKTSGPELSGLDDEQFMLDDYESDGDADVDPSPKANAKSGLSAETQALMKKLGMVVDHNDKQEKDGAIDEIKVFYCSRTHSQLTQFSNELRRVKMPPALTPNRDTTRKINSMEECSVEEFKYLTLGSRKTLCINPKVSKLGNATAINERCLEIQQPGTSEDCRCPYLPGKDSETLLNEFRDHALASVRDIEDLGELGKKLDICPYYASRPAVKSCEIVSLPYPLLLQKSARDALNLSLKDHVVVIDEAHNLMDAITGIYSITVLMSQFQRSRAQLGTYLQKFRNHLKGKNRVYLTQIVRLLDSLISYLRNKADSKPAEGVLRTGDIMTGKGLDQINLFKLTKYIQDSKLARKVDGYIVQLEEKSHETAKASSSTIAGVQNTSPRGVPLLTHIQSFLLALMNPSEEGRFFFSRTEHGNDMELKYMLLDPSHAFKFVVEEARAVILAGGTMSPMEDYTQYLFSYLPRSRLMTLSCGHVIPPANLFVSPVTQGQNGMEFNFTFEKRNIDSTIQQLGNTILQVIKVIPDGVVVFFPSYAYLDKCVTIWKRSTGSSKSFFQALSDIKPIFLESRRDVSSNSQNSKAMGVDATLGAYSAAIVSSPLPSQGALLLSVIGGSLSEGINFSDSLGRGVLVVGLPFPNRHSAEWCAKSDHIIKRAASAAEGKEAAREFYENVCMRAVNQCIGRAIRHKGDYAAIILIDRRYGADRTQRKLPGWIKGSLRKPAKLEDMTRSLDQFFKTRAG</sequence>
<dbReference type="GO" id="GO:0043139">
    <property type="term" value="F:5'-3' DNA helicase activity"/>
    <property type="evidence" value="ECO:0007669"/>
    <property type="project" value="UniProtKB-EC"/>
</dbReference>
<dbReference type="GO" id="GO:0046872">
    <property type="term" value="F:metal ion binding"/>
    <property type="evidence" value="ECO:0007669"/>
    <property type="project" value="UniProtKB-KW"/>
</dbReference>
<feature type="domain" description="Helicase ATP-binding" evidence="24">
    <location>
        <begin position="1"/>
        <end position="437"/>
    </location>
</feature>
<evidence type="ECO:0000256" key="18">
    <source>
        <dbReference type="ARBA" id="ARBA00044969"/>
    </source>
</evidence>
<comment type="subcellular location">
    <subcellularLocation>
        <location evidence="2">Nucleus</location>
    </subcellularLocation>
</comment>
<evidence type="ECO:0000256" key="19">
    <source>
        <dbReference type="ARBA" id="ARBA00044998"/>
    </source>
</evidence>
<dbReference type="GO" id="GO:0005524">
    <property type="term" value="F:ATP binding"/>
    <property type="evidence" value="ECO:0007669"/>
    <property type="project" value="UniProtKB-KW"/>
</dbReference>
<gene>
    <name evidence="25" type="ORF">M501DRAFT_981776</name>
</gene>
<dbReference type="InterPro" id="IPR006554">
    <property type="entry name" value="Helicase-like_DEXD_c2"/>
</dbReference>
<dbReference type="GO" id="GO:0006974">
    <property type="term" value="P:DNA damage response"/>
    <property type="evidence" value="ECO:0007669"/>
    <property type="project" value="UniProtKB-ARBA"/>
</dbReference>
<evidence type="ECO:0000256" key="12">
    <source>
        <dbReference type="ARBA" id="ARBA00023014"/>
    </source>
</evidence>
<dbReference type="InterPro" id="IPR014013">
    <property type="entry name" value="Helic_SF1/SF2_ATP-bd_DinG/Rad3"/>
</dbReference>
<dbReference type="Proteomes" id="UP000799429">
    <property type="component" value="Unassembled WGS sequence"/>
</dbReference>
<keyword evidence="15" id="KW-0539">Nucleus</keyword>
<accession>A0A9P4VMZ6</accession>
<protein>
    <recommendedName>
        <fullName evidence="5">ATP-dependent DNA helicase CHL1</fullName>
        <ecNumber evidence="18">5.6.2.3</ecNumber>
    </recommendedName>
    <alternativeName>
        <fullName evidence="4">ATP-dependent DNA helicase chl1</fullName>
    </alternativeName>
    <alternativeName>
        <fullName evidence="17">Chromosome loss protein 1</fullName>
    </alternativeName>
    <alternativeName>
        <fullName evidence="19 20">DNA 5'-3' helicase CHL1</fullName>
    </alternativeName>
</protein>
<comment type="similarity">
    <text evidence="3">Belongs to the DEAD box helicase family. DEAH subfamily. DDX11/CHL1 sub-subfamily.</text>
</comment>
<dbReference type="SMART" id="SM00488">
    <property type="entry name" value="DEXDc2"/>
    <property type="match status" value="1"/>
</dbReference>
<dbReference type="InterPro" id="IPR013020">
    <property type="entry name" value="Rad3/Chl1-like"/>
</dbReference>
<evidence type="ECO:0000256" key="23">
    <source>
        <dbReference type="SAM" id="MobiDB-lite"/>
    </source>
</evidence>
<dbReference type="Pfam" id="PF06733">
    <property type="entry name" value="DEAD_2"/>
    <property type="match status" value="1"/>
</dbReference>
<evidence type="ECO:0000256" key="10">
    <source>
        <dbReference type="ARBA" id="ARBA00022840"/>
    </source>
</evidence>
<evidence type="ECO:0000256" key="7">
    <source>
        <dbReference type="ARBA" id="ARBA00022741"/>
    </source>
</evidence>
<evidence type="ECO:0000256" key="11">
    <source>
        <dbReference type="ARBA" id="ARBA00023004"/>
    </source>
</evidence>
<evidence type="ECO:0000313" key="25">
    <source>
        <dbReference type="EMBL" id="KAF2835740.1"/>
    </source>
</evidence>
<dbReference type="GO" id="GO:0016818">
    <property type="term" value="F:hydrolase activity, acting on acid anhydrides, in phosphorus-containing anhydrides"/>
    <property type="evidence" value="ECO:0007669"/>
    <property type="project" value="InterPro"/>
</dbReference>
<evidence type="ECO:0000256" key="22">
    <source>
        <dbReference type="ARBA" id="ARBA00048954"/>
    </source>
</evidence>
<dbReference type="OrthoDB" id="267079at2759"/>
<keyword evidence="8" id="KW-0378">Hydrolase</keyword>
<dbReference type="PROSITE" id="PS51193">
    <property type="entry name" value="HELICASE_ATP_BIND_2"/>
    <property type="match status" value="1"/>
</dbReference>
<dbReference type="GO" id="GO:0034085">
    <property type="term" value="P:establishment of sister chromatid cohesion"/>
    <property type="evidence" value="ECO:0007669"/>
    <property type="project" value="TreeGrafter"/>
</dbReference>
<evidence type="ECO:0000259" key="24">
    <source>
        <dbReference type="PROSITE" id="PS51193"/>
    </source>
</evidence>
<evidence type="ECO:0000256" key="6">
    <source>
        <dbReference type="ARBA" id="ARBA00022723"/>
    </source>
</evidence>
<evidence type="ECO:0000256" key="20">
    <source>
        <dbReference type="ARBA" id="ARBA00045008"/>
    </source>
</evidence>
<keyword evidence="11" id="KW-0408">Iron</keyword>
<dbReference type="EMBL" id="MU006107">
    <property type="protein sequence ID" value="KAF2835740.1"/>
    <property type="molecule type" value="Genomic_DNA"/>
</dbReference>
<keyword evidence="9 25" id="KW-0347">Helicase</keyword>
<dbReference type="InterPro" id="IPR010614">
    <property type="entry name" value="RAD3-like_helicase_DEAD"/>
</dbReference>
<dbReference type="GO" id="GO:0003677">
    <property type="term" value="F:DNA binding"/>
    <property type="evidence" value="ECO:0007669"/>
    <property type="project" value="UniProtKB-KW"/>
</dbReference>
<dbReference type="Pfam" id="PF13307">
    <property type="entry name" value="Helicase_C_2"/>
    <property type="match status" value="1"/>
</dbReference>
<dbReference type="NCBIfam" id="TIGR00604">
    <property type="entry name" value="rad3"/>
    <property type="match status" value="1"/>
</dbReference>
<dbReference type="EC" id="5.6.2.3" evidence="18"/>